<keyword evidence="5" id="KW-1185">Reference proteome</keyword>
<dbReference type="PANTHER" id="PTHR43625:SF40">
    <property type="entry name" value="ALDO-KETO REDUCTASE YAKC [NADP(+)]"/>
    <property type="match status" value="1"/>
</dbReference>
<feature type="region of interest" description="Disordered" evidence="2">
    <location>
        <begin position="307"/>
        <end position="326"/>
    </location>
</feature>
<evidence type="ECO:0000259" key="3">
    <source>
        <dbReference type="Pfam" id="PF00248"/>
    </source>
</evidence>
<feature type="domain" description="NADP-dependent oxidoreductase" evidence="3">
    <location>
        <begin position="14"/>
        <end position="302"/>
    </location>
</feature>
<keyword evidence="1" id="KW-0560">Oxidoreductase</keyword>
<dbReference type="AlphaFoldDB" id="A0A917QR92"/>
<evidence type="ECO:0000256" key="2">
    <source>
        <dbReference type="SAM" id="MobiDB-lite"/>
    </source>
</evidence>
<dbReference type="CDD" id="cd19076">
    <property type="entry name" value="AKR_AKR13A_13D"/>
    <property type="match status" value="1"/>
</dbReference>
<accession>A0A917QR92</accession>
<organism evidence="4 5">
    <name type="scientific">Nocardia camponoti</name>
    <dbReference type="NCBI Taxonomy" id="1616106"/>
    <lineage>
        <taxon>Bacteria</taxon>
        <taxon>Bacillati</taxon>
        <taxon>Actinomycetota</taxon>
        <taxon>Actinomycetes</taxon>
        <taxon>Mycobacteriales</taxon>
        <taxon>Nocardiaceae</taxon>
        <taxon>Nocardia</taxon>
    </lineage>
</organism>
<dbReference type="Pfam" id="PF00248">
    <property type="entry name" value="Aldo_ket_red"/>
    <property type="match status" value="1"/>
</dbReference>
<evidence type="ECO:0000256" key="1">
    <source>
        <dbReference type="ARBA" id="ARBA00023002"/>
    </source>
</evidence>
<sequence>MPTRNLGDLITSALGLGCMGHMEFYGRPDPASAIRTVQVALDNGVTMFDTADVYGQGAGERVLGQALAGRRDNALVATKVGLRRDSAGAWSGIDGSPAHIRNACHDSLRNLRVDHLDLYYLHRVDPIVPIEETVGMMAELVNEGKIRYIGLCEAAPDTVRRAHAIAPISAVQAEYSVWHRAPEADLLPALRELGVGFVAYSPLGRGLLTGSIRSSTDISEDDYRSGTPRFSKTNMVQNLVTVARISEIAAEVGCSSAQVALAWLLNRGPDIVAIPGTKCPEHLLHNLQAAGVNLSASDDKRLADAVPGGTAAGDPYVPERMGELNG</sequence>
<reference evidence="4" key="2">
    <citation type="submission" date="2020-09" db="EMBL/GenBank/DDBJ databases">
        <authorList>
            <person name="Sun Q."/>
            <person name="Zhou Y."/>
        </authorList>
    </citation>
    <scope>NUCLEOTIDE SEQUENCE</scope>
    <source>
        <strain evidence="4">CGMCC 4.7278</strain>
    </source>
</reference>
<dbReference type="GO" id="GO:0016491">
    <property type="term" value="F:oxidoreductase activity"/>
    <property type="evidence" value="ECO:0007669"/>
    <property type="project" value="UniProtKB-KW"/>
</dbReference>
<dbReference type="SUPFAM" id="SSF51430">
    <property type="entry name" value="NAD(P)-linked oxidoreductase"/>
    <property type="match status" value="1"/>
</dbReference>
<dbReference type="Gene3D" id="3.20.20.100">
    <property type="entry name" value="NADP-dependent oxidoreductase domain"/>
    <property type="match status" value="1"/>
</dbReference>
<dbReference type="EMBL" id="BMMW01000004">
    <property type="protein sequence ID" value="GGK63245.1"/>
    <property type="molecule type" value="Genomic_DNA"/>
</dbReference>
<dbReference type="RefSeq" id="WP_188830753.1">
    <property type="nucleotide sequence ID" value="NZ_BMMW01000004.1"/>
</dbReference>
<name>A0A917QR92_9NOCA</name>
<dbReference type="InterPro" id="IPR020471">
    <property type="entry name" value="AKR"/>
</dbReference>
<dbReference type="InterPro" id="IPR050791">
    <property type="entry name" value="Aldo-Keto_reductase"/>
</dbReference>
<dbReference type="PANTHER" id="PTHR43625">
    <property type="entry name" value="AFLATOXIN B1 ALDEHYDE REDUCTASE"/>
    <property type="match status" value="1"/>
</dbReference>
<evidence type="ECO:0000313" key="5">
    <source>
        <dbReference type="Proteomes" id="UP000612956"/>
    </source>
</evidence>
<evidence type="ECO:0000313" key="4">
    <source>
        <dbReference type="EMBL" id="GGK63245.1"/>
    </source>
</evidence>
<comment type="caution">
    <text evidence="4">The sequence shown here is derived from an EMBL/GenBank/DDBJ whole genome shotgun (WGS) entry which is preliminary data.</text>
</comment>
<dbReference type="PRINTS" id="PR00069">
    <property type="entry name" value="ALDKETRDTASE"/>
</dbReference>
<reference evidence="4" key="1">
    <citation type="journal article" date="2014" name="Int. J. Syst. Evol. Microbiol.">
        <title>Complete genome sequence of Corynebacterium casei LMG S-19264T (=DSM 44701T), isolated from a smear-ripened cheese.</title>
        <authorList>
            <consortium name="US DOE Joint Genome Institute (JGI-PGF)"/>
            <person name="Walter F."/>
            <person name="Albersmeier A."/>
            <person name="Kalinowski J."/>
            <person name="Ruckert C."/>
        </authorList>
    </citation>
    <scope>NUCLEOTIDE SEQUENCE</scope>
    <source>
        <strain evidence="4">CGMCC 4.7278</strain>
    </source>
</reference>
<gene>
    <name evidence="4" type="ORF">GCM10011591_39390</name>
</gene>
<dbReference type="Proteomes" id="UP000612956">
    <property type="component" value="Unassembled WGS sequence"/>
</dbReference>
<protein>
    <submittedName>
        <fullName evidence="4">Aldo/keto reductase</fullName>
    </submittedName>
</protein>
<dbReference type="InterPro" id="IPR023210">
    <property type="entry name" value="NADP_OxRdtase_dom"/>
</dbReference>
<proteinExistence type="predicted"/>
<dbReference type="GO" id="GO:0005737">
    <property type="term" value="C:cytoplasm"/>
    <property type="evidence" value="ECO:0007669"/>
    <property type="project" value="TreeGrafter"/>
</dbReference>
<dbReference type="InterPro" id="IPR036812">
    <property type="entry name" value="NAD(P)_OxRdtase_dom_sf"/>
</dbReference>